<dbReference type="AlphaFoldDB" id="A0A934WRE1"/>
<keyword evidence="2" id="KW-0812">Transmembrane</keyword>
<evidence type="ECO:0000313" key="4">
    <source>
        <dbReference type="Proteomes" id="UP000633365"/>
    </source>
</evidence>
<accession>A0A934WRE1</accession>
<keyword evidence="2" id="KW-1133">Transmembrane helix</keyword>
<evidence type="ECO:0000256" key="1">
    <source>
        <dbReference type="SAM" id="MobiDB-lite"/>
    </source>
</evidence>
<dbReference type="RefSeq" id="WP_186832825.1">
    <property type="nucleotide sequence ID" value="NZ_JAEQMG010000048.1"/>
</dbReference>
<comment type="caution">
    <text evidence="3">The sequence shown here is derived from an EMBL/GenBank/DDBJ whole genome shotgun (WGS) entry which is preliminary data.</text>
</comment>
<keyword evidence="2" id="KW-0472">Membrane</keyword>
<evidence type="ECO:0000313" key="3">
    <source>
        <dbReference type="EMBL" id="MBK6088177.1"/>
    </source>
</evidence>
<reference evidence="3" key="1">
    <citation type="submission" date="2021-01" db="EMBL/GenBank/DDBJ databases">
        <title>Genome public.</title>
        <authorList>
            <person name="Liu C."/>
            <person name="Sun Q."/>
        </authorList>
    </citation>
    <scope>NUCLEOTIDE SEQUENCE</scope>
    <source>
        <strain evidence="3">M6</strain>
    </source>
</reference>
<protein>
    <submittedName>
        <fullName evidence="3">Uncharacterized protein</fullName>
    </submittedName>
</protein>
<proteinExistence type="predicted"/>
<organism evidence="3 4">
    <name type="scientific">Ruminococcus difficilis</name>
    <dbReference type="NCBI Taxonomy" id="2763069"/>
    <lineage>
        <taxon>Bacteria</taxon>
        <taxon>Bacillati</taxon>
        <taxon>Bacillota</taxon>
        <taxon>Clostridia</taxon>
        <taxon>Eubacteriales</taxon>
        <taxon>Oscillospiraceae</taxon>
        <taxon>Ruminococcus</taxon>
    </lineage>
</organism>
<dbReference type="Proteomes" id="UP000633365">
    <property type="component" value="Unassembled WGS sequence"/>
</dbReference>
<evidence type="ECO:0000256" key="2">
    <source>
        <dbReference type="SAM" id="Phobius"/>
    </source>
</evidence>
<feature type="compositionally biased region" description="Basic and acidic residues" evidence="1">
    <location>
        <begin position="125"/>
        <end position="141"/>
    </location>
</feature>
<feature type="transmembrane region" description="Helical" evidence="2">
    <location>
        <begin position="37"/>
        <end position="60"/>
    </location>
</feature>
<gene>
    <name evidence="3" type="ORF">JKK62_05835</name>
</gene>
<sequence>MKKLNFDSLNNIKAPEQWIKNAAAIPELPQKKRAFPLYRVAAAASIVLVSVIGLLTYLSFGDHAPIKLQDNVADDVQPTDAADTVTFPDDGDVPSLDSILPTLPRVYPTDAAGDPVIDNPTHPQSAREKASVTAPTEKDGSGSKIVIPTEIAAEPTQGVPSAQAPEPTDPPIPTEPPEVPIPTEGQGEIPAGGLCFTATFPASMIEEGEPIYCMYQELGYAIVAEDQQDLPVQYTVMKNGMVFAMYEPVDYDYGEASTTFEYMFYQNGKVLARGTVTV</sequence>
<keyword evidence="4" id="KW-1185">Reference proteome</keyword>
<dbReference type="EMBL" id="JAEQMG010000048">
    <property type="protein sequence ID" value="MBK6088177.1"/>
    <property type="molecule type" value="Genomic_DNA"/>
</dbReference>
<name>A0A934WRE1_9FIRM</name>
<feature type="region of interest" description="Disordered" evidence="1">
    <location>
        <begin position="80"/>
        <end position="177"/>
    </location>
</feature>
<feature type="compositionally biased region" description="Pro residues" evidence="1">
    <location>
        <begin position="167"/>
        <end position="177"/>
    </location>
</feature>